<keyword evidence="1" id="KW-0472">Membrane</keyword>
<evidence type="ECO:0000313" key="2">
    <source>
        <dbReference type="EMBL" id="MBU2739598.1"/>
    </source>
</evidence>
<dbReference type="RefSeq" id="WP_215864493.1">
    <property type="nucleotide sequence ID" value="NZ_JABELD010000113.1"/>
</dbReference>
<sequence>MSISVKKKAALVTFAIMVTGIIAIIALALIPIGIIYGLALIFGFSHSLNNIIYIMMVAAFVSPFFFFIGWASYDLIHELYVEVVYFLDTRRRQR</sequence>
<comment type="caution">
    <text evidence="2">The sequence shown here is derived from an EMBL/GenBank/DDBJ whole genome shotgun (WGS) entry which is preliminary data.</text>
</comment>
<proteinExistence type="predicted"/>
<name>A0ABS5ZSE6_9PROT</name>
<keyword evidence="1" id="KW-1133">Transmembrane helix</keyword>
<feature type="transmembrane region" description="Helical" evidence="1">
    <location>
        <begin position="51"/>
        <end position="71"/>
    </location>
</feature>
<reference evidence="2 3" key="1">
    <citation type="journal article" date="2021" name="ISME J.">
        <title>Genomic evolution of the class Acidithiobacillia: deep-branching Proteobacteria living in extreme acidic conditions.</title>
        <authorList>
            <person name="Moya-Beltran A."/>
            <person name="Beard S."/>
            <person name="Rojas-Villalobos C."/>
            <person name="Issotta F."/>
            <person name="Gallardo Y."/>
            <person name="Ulloa R."/>
            <person name="Giaveno A."/>
            <person name="Degli Esposti M."/>
            <person name="Johnson D.B."/>
            <person name="Quatrini R."/>
        </authorList>
    </citation>
    <scope>NUCLEOTIDE SEQUENCE [LARGE SCALE GENOMIC DNA]</scope>
    <source>
        <strain evidence="2 3">ATCC 19703</strain>
    </source>
</reference>
<feature type="transmembrane region" description="Helical" evidence="1">
    <location>
        <begin position="12"/>
        <end position="45"/>
    </location>
</feature>
<dbReference type="Proteomes" id="UP001197028">
    <property type="component" value="Unassembled WGS sequence"/>
</dbReference>
<organism evidence="2 3">
    <name type="scientific">Acidithiobacillus concretivorus</name>
    <dbReference type="NCBI Taxonomy" id="3063952"/>
    <lineage>
        <taxon>Bacteria</taxon>
        <taxon>Pseudomonadati</taxon>
        <taxon>Pseudomonadota</taxon>
        <taxon>Acidithiobacillia</taxon>
        <taxon>Acidithiobacillales</taxon>
        <taxon>Acidithiobacillaceae</taxon>
        <taxon>Acidithiobacillus</taxon>
    </lineage>
</organism>
<evidence type="ECO:0000313" key="3">
    <source>
        <dbReference type="Proteomes" id="UP001197028"/>
    </source>
</evidence>
<gene>
    <name evidence="2" type="ORF">HJG40_12560</name>
</gene>
<keyword evidence="1" id="KW-0812">Transmembrane</keyword>
<protein>
    <submittedName>
        <fullName evidence="2">Uncharacterized protein</fullName>
    </submittedName>
</protein>
<evidence type="ECO:0000256" key="1">
    <source>
        <dbReference type="SAM" id="Phobius"/>
    </source>
</evidence>
<keyword evidence="3" id="KW-1185">Reference proteome</keyword>
<accession>A0ABS5ZSE6</accession>
<dbReference type="EMBL" id="JABELD010000113">
    <property type="protein sequence ID" value="MBU2739598.1"/>
    <property type="molecule type" value="Genomic_DNA"/>
</dbReference>